<name>A0AAE0SBI4_9BIVA</name>
<dbReference type="EMBL" id="JAEAOA010001874">
    <property type="protein sequence ID" value="KAK3588997.1"/>
    <property type="molecule type" value="Genomic_DNA"/>
</dbReference>
<dbReference type="Proteomes" id="UP001195483">
    <property type="component" value="Unassembled WGS sequence"/>
</dbReference>
<dbReference type="AlphaFoldDB" id="A0AAE0SBI4"/>
<evidence type="ECO:0000313" key="2">
    <source>
        <dbReference type="Proteomes" id="UP001195483"/>
    </source>
</evidence>
<keyword evidence="2" id="KW-1185">Reference proteome</keyword>
<sequence>MTEMVQPVMISFSRVCKTAVNVAKEACVQLGNLVLYMVVFQGRFIELMPIICVDHVQPTTLSDLSGDPDVVQELVRTHVCSTRRNPKSLALCTYASM</sequence>
<reference evidence="1" key="1">
    <citation type="journal article" date="2021" name="Genome Biol. Evol.">
        <title>A High-Quality Reference Genome for a Parasitic Bivalve with Doubly Uniparental Inheritance (Bivalvia: Unionida).</title>
        <authorList>
            <person name="Smith C.H."/>
        </authorList>
    </citation>
    <scope>NUCLEOTIDE SEQUENCE</scope>
    <source>
        <strain evidence="1">CHS0354</strain>
    </source>
</reference>
<evidence type="ECO:0000313" key="1">
    <source>
        <dbReference type="EMBL" id="KAK3588997.1"/>
    </source>
</evidence>
<proteinExistence type="predicted"/>
<comment type="caution">
    <text evidence="1">The sequence shown here is derived from an EMBL/GenBank/DDBJ whole genome shotgun (WGS) entry which is preliminary data.</text>
</comment>
<gene>
    <name evidence="1" type="ORF">CHS0354_031253</name>
</gene>
<reference evidence="1" key="3">
    <citation type="submission" date="2023-05" db="EMBL/GenBank/DDBJ databases">
        <authorList>
            <person name="Smith C.H."/>
        </authorList>
    </citation>
    <scope>NUCLEOTIDE SEQUENCE</scope>
    <source>
        <strain evidence="1">CHS0354</strain>
        <tissue evidence="1">Mantle</tissue>
    </source>
</reference>
<reference evidence="1" key="2">
    <citation type="journal article" date="2021" name="Genome Biol. Evol.">
        <title>Developing a high-quality reference genome for a parasitic bivalve with doubly uniparental inheritance (Bivalvia: Unionida).</title>
        <authorList>
            <person name="Smith C.H."/>
        </authorList>
    </citation>
    <scope>NUCLEOTIDE SEQUENCE</scope>
    <source>
        <strain evidence="1">CHS0354</strain>
        <tissue evidence="1">Mantle</tissue>
    </source>
</reference>
<protein>
    <submittedName>
        <fullName evidence="1">Uncharacterized protein</fullName>
    </submittedName>
</protein>
<organism evidence="1 2">
    <name type="scientific">Potamilus streckersoni</name>
    <dbReference type="NCBI Taxonomy" id="2493646"/>
    <lineage>
        <taxon>Eukaryota</taxon>
        <taxon>Metazoa</taxon>
        <taxon>Spiralia</taxon>
        <taxon>Lophotrochozoa</taxon>
        <taxon>Mollusca</taxon>
        <taxon>Bivalvia</taxon>
        <taxon>Autobranchia</taxon>
        <taxon>Heteroconchia</taxon>
        <taxon>Palaeoheterodonta</taxon>
        <taxon>Unionida</taxon>
        <taxon>Unionoidea</taxon>
        <taxon>Unionidae</taxon>
        <taxon>Ambleminae</taxon>
        <taxon>Lampsilini</taxon>
        <taxon>Potamilus</taxon>
    </lineage>
</organism>
<accession>A0AAE0SBI4</accession>